<dbReference type="GO" id="GO:0003677">
    <property type="term" value="F:DNA binding"/>
    <property type="evidence" value="ECO:0007669"/>
    <property type="project" value="UniProtKB-KW"/>
</dbReference>
<evidence type="ECO:0000313" key="3">
    <source>
        <dbReference type="EMBL" id="MBP2371959.1"/>
    </source>
</evidence>
<comment type="caution">
    <text evidence="3">The sequence shown here is derived from an EMBL/GenBank/DDBJ whole genome shotgun (WGS) entry which is preliminary data.</text>
</comment>
<dbReference type="InterPro" id="IPR039422">
    <property type="entry name" value="MarR/SlyA-like"/>
</dbReference>
<dbReference type="InterPro" id="IPR036388">
    <property type="entry name" value="WH-like_DNA-bd_sf"/>
</dbReference>
<dbReference type="Gene3D" id="1.10.10.10">
    <property type="entry name" value="Winged helix-like DNA-binding domain superfamily/Winged helix DNA-binding domain"/>
    <property type="match status" value="1"/>
</dbReference>
<evidence type="ECO:0000313" key="4">
    <source>
        <dbReference type="Proteomes" id="UP001519295"/>
    </source>
</evidence>
<reference evidence="3 4" key="1">
    <citation type="submission" date="2021-03" db="EMBL/GenBank/DDBJ databases">
        <title>Sequencing the genomes of 1000 actinobacteria strains.</title>
        <authorList>
            <person name="Klenk H.-P."/>
        </authorList>
    </citation>
    <scope>NUCLEOTIDE SEQUENCE [LARGE SCALE GENOMIC DNA]</scope>
    <source>
        <strain evidence="3 4">DSM 45256</strain>
    </source>
</reference>
<dbReference type="Pfam" id="PF12802">
    <property type="entry name" value="MarR_2"/>
    <property type="match status" value="1"/>
</dbReference>
<organism evidence="3 4">
    <name type="scientific">Pseudonocardia parietis</name>
    <dbReference type="NCBI Taxonomy" id="570936"/>
    <lineage>
        <taxon>Bacteria</taxon>
        <taxon>Bacillati</taxon>
        <taxon>Actinomycetota</taxon>
        <taxon>Actinomycetes</taxon>
        <taxon>Pseudonocardiales</taxon>
        <taxon>Pseudonocardiaceae</taxon>
        <taxon>Pseudonocardia</taxon>
    </lineage>
</organism>
<protein>
    <submittedName>
        <fullName evidence="3">DNA-binding MarR family transcriptional regulator</fullName>
    </submittedName>
</protein>
<dbReference type="SMART" id="SM00347">
    <property type="entry name" value="HTH_MARR"/>
    <property type="match status" value="1"/>
</dbReference>
<keyword evidence="4" id="KW-1185">Reference proteome</keyword>
<dbReference type="PROSITE" id="PS50995">
    <property type="entry name" value="HTH_MARR_2"/>
    <property type="match status" value="1"/>
</dbReference>
<feature type="compositionally biased region" description="Basic and acidic residues" evidence="1">
    <location>
        <begin position="119"/>
        <end position="137"/>
    </location>
</feature>
<dbReference type="PANTHER" id="PTHR33164:SF43">
    <property type="entry name" value="HTH-TYPE TRANSCRIPTIONAL REPRESSOR YETL"/>
    <property type="match status" value="1"/>
</dbReference>
<feature type="region of interest" description="Disordered" evidence="1">
    <location>
        <begin position="111"/>
        <end position="137"/>
    </location>
</feature>
<gene>
    <name evidence="3" type="ORF">JOF36_007732</name>
</gene>
<dbReference type="Proteomes" id="UP001519295">
    <property type="component" value="Unassembled WGS sequence"/>
</dbReference>
<dbReference type="InterPro" id="IPR036390">
    <property type="entry name" value="WH_DNA-bd_sf"/>
</dbReference>
<sequence>MFAEVGLTPTQFGVLAQLEDHEPRTQADLARGVLLRPQSMGELVESLLARGLIARDGPGGRGRRVGIRLTDAGRALLAAAWPQVRKFNAPATLGLSQPQADTLDDLLHRVRDTVGAPDRTGDERARGDGETEPDRCR</sequence>
<evidence type="ECO:0000259" key="2">
    <source>
        <dbReference type="PROSITE" id="PS50995"/>
    </source>
</evidence>
<accession>A0ABS4W6Y5</accession>
<dbReference type="EMBL" id="JAGINU010000004">
    <property type="protein sequence ID" value="MBP2371959.1"/>
    <property type="molecule type" value="Genomic_DNA"/>
</dbReference>
<dbReference type="SUPFAM" id="SSF46785">
    <property type="entry name" value="Winged helix' DNA-binding domain"/>
    <property type="match status" value="1"/>
</dbReference>
<feature type="domain" description="HTH marR-type" evidence="2">
    <location>
        <begin position="1"/>
        <end position="112"/>
    </location>
</feature>
<dbReference type="PANTHER" id="PTHR33164">
    <property type="entry name" value="TRANSCRIPTIONAL REGULATOR, MARR FAMILY"/>
    <property type="match status" value="1"/>
</dbReference>
<dbReference type="InterPro" id="IPR000835">
    <property type="entry name" value="HTH_MarR-typ"/>
</dbReference>
<evidence type="ECO:0000256" key="1">
    <source>
        <dbReference type="SAM" id="MobiDB-lite"/>
    </source>
</evidence>
<proteinExistence type="predicted"/>
<keyword evidence="3" id="KW-0238">DNA-binding</keyword>
<name>A0ABS4W6Y5_9PSEU</name>